<dbReference type="EMBL" id="JAKUCV010003697">
    <property type="protein sequence ID" value="KAJ4837978.1"/>
    <property type="molecule type" value="Genomic_DNA"/>
</dbReference>
<evidence type="ECO:0000313" key="3">
    <source>
        <dbReference type="Proteomes" id="UP001141552"/>
    </source>
</evidence>
<keyword evidence="3" id="KW-1185">Reference proteome</keyword>
<dbReference type="AlphaFoldDB" id="A0A9Q0FUA1"/>
<proteinExistence type="predicted"/>
<gene>
    <name evidence="2" type="ORF">Tsubulata_037846</name>
</gene>
<organism evidence="2 3">
    <name type="scientific">Turnera subulata</name>
    <dbReference type="NCBI Taxonomy" id="218843"/>
    <lineage>
        <taxon>Eukaryota</taxon>
        <taxon>Viridiplantae</taxon>
        <taxon>Streptophyta</taxon>
        <taxon>Embryophyta</taxon>
        <taxon>Tracheophyta</taxon>
        <taxon>Spermatophyta</taxon>
        <taxon>Magnoliopsida</taxon>
        <taxon>eudicotyledons</taxon>
        <taxon>Gunneridae</taxon>
        <taxon>Pentapetalae</taxon>
        <taxon>rosids</taxon>
        <taxon>fabids</taxon>
        <taxon>Malpighiales</taxon>
        <taxon>Passifloraceae</taxon>
        <taxon>Turnera</taxon>
    </lineage>
</organism>
<sequence length="62" mass="6952">MVDCLIDCLVDCVGFVVGLVVLCLGEYGGRIPASVLWLINCVVWLDYVIDSVYCMMLVNFWC</sequence>
<evidence type="ECO:0000256" key="1">
    <source>
        <dbReference type="SAM" id="Phobius"/>
    </source>
</evidence>
<dbReference type="Proteomes" id="UP001141552">
    <property type="component" value="Unassembled WGS sequence"/>
</dbReference>
<keyword evidence="1" id="KW-0472">Membrane</keyword>
<reference evidence="2" key="2">
    <citation type="journal article" date="2023" name="Plants (Basel)">
        <title>Annotation of the Turnera subulata (Passifloraceae) Draft Genome Reveals the S-Locus Evolved after the Divergence of Turneroideae from Passifloroideae in a Stepwise Manner.</title>
        <authorList>
            <person name="Henning P.M."/>
            <person name="Roalson E.H."/>
            <person name="Mir W."/>
            <person name="McCubbin A.G."/>
            <person name="Shore J.S."/>
        </authorList>
    </citation>
    <scope>NUCLEOTIDE SEQUENCE</scope>
    <source>
        <strain evidence="2">F60SS</strain>
    </source>
</reference>
<reference evidence="2" key="1">
    <citation type="submission" date="2022-02" db="EMBL/GenBank/DDBJ databases">
        <authorList>
            <person name="Henning P.M."/>
            <person name="McCubbin A.G."/>
            <person name="Shore J.S."/>
        </authorList>
    </citation>
    <scope>NUCLEOTIDE SEQUENCE</scope>
    <source>
        <strain evidence="2">F60SS</strain>
        <tissue evidence="2">Leaves</tissue>
    </source>
</reference>
<keyword evidence="1" id="KW-0812">Transmembrane</keyword>
<feature type="transmembrane region" description="Helical" evidence="1">
    <location>
        <begin position="12"/>
        <end position="29"/>
    </location>
</feature>
<accession>A0A9Q0FUA1</accession>
<keyword evidence="1" id="KW-1133">Transmembrane helix</keyword>
<comment type="caution">
    <text evidence="2">The sequence shown here is derived from an EMBL/GenBank/DDBJ whole genome shotgun (WGS) entry which is preliminary data.</text>
</comment>
<evidence type="ECO:0000313" key="2">
    <source>
        <dbReference type="EMBL" id="KAJ4837978.1"/>
    </source>
</evidence>
<feature type="transmembrane region" description="Helical" evidence="1">
    <location>
        <begin position="35"/>
        <end position="61"/>
    </location>
</feature>
<feature type="non-terminal residue" evidence="2">
    <location>
        <position position="1"/>
    </location>
</feature>
<name>A0A9Q0FUA1_9ROSI</name>
<protein>
    <submittedName>
        <fullName evidence="2">Uncharacterized protein</fullName>
    </submittedName>
</protein>